<gene>
    <name evidence="1" type="ORF">ACFSDX_11660</name>
</gene>
<protein>
    <submittedName>
        <fullName evidence="1">Uncharacterized protein</fullName>
    </submittedName>
</protein>
<accession>A0ABW4QU22</accession>
<sequence>MSGSSATSLRQQLCAWWLLLLLARVLTPEAAVLHLHAHAHTEAEPAFAKQAKGKAQKLLTSKHQHCHTEQLYQLPFAPAVPVEVPAAVRQLAYATYRAQAPVCRQAHLLAGACLRGPPALG</sequence>
<evidence type="ECO:0000313" key="1">
    <source>
        <dbReference type="EMBL" id="MFD1873089.1"/>
    </source>
</evidence>
<dbReference type="RefSeq" id="WP_382313600.1">
    <property type="nucleotide sequence ID" value="NZ_JBHUFD010000003.1"/>
</dbReference>
<name>A0ABW4QU22_9BACT</name>
<evidence type="ECO:0000313" key="2">
    <source>
        <dbReference type="Proteomes" id="UP001597197"/>
    </source>
</evidence>
<organism evidence="1 2">
    <name type="scientific">Hymenobacter bucti</name>
    <dbReference type="NCBI Taxonomy" id="1844114"/>
    <lineage>
        <taxon>Bacteria</taxon>
        <taxon>Pseudomonadati</taxon>
        <taxon>Bacteroidota</taxon>
        <taxon>Cytophagia</taxon>
        <taxon>Cytophagales</taxon>
        <taxon>Hymenobacteraceae</taxon>
        <taxon>Hymenobacter</taxon>
    </lineage>
</organism>
<reference evidence="2" key="1">
    <citation type="journal article" date="2019" name="Int. J. Syst. Evol. Microbiol.">
        <title>The Global Catalogue of Microorganisms (GCM) 10K type strain sequencing project: providing services to taxonomists for standard genome sequencing and annotation.</title>
        <authorList>
            <consortium name="The Broad Institute Genomics Platform"/>
            <consortium name="The Broad Institute Genome Sequencing Center for Infectious Disease"/>
            <person name="Wu L."/>
            <person name="Ma J."/>
        </authorList>
    </citation>
    <scope>NUCLEOTIDE SEQUENCE [LARGE SCALE GENOMIC DNA]</scope>
    <source>
        <strain evidence="2">CGMCC 1.15795</strain>
    </source>
</reference>
<dbReference type="Proteomes" id="UP001597197">
    <property type="component" value="Unassembled WGS sequence"/>
</dbReference>
<dbReference type="EMBL" id="JBHUFD010000003">
    <property type="protein sequence ID" value="MFD1873089.1"/>
    <property type="molecule type" value="Genomic_DNA"/>
</dbReference>
<comment type="caution">
    <text evidence="1">The sequence shown here is derived from an EMBL/GenBank/DDBJ whole genome shotgun (WGS) entry which is preliminary data.</text>
</comment>
<proteinExistence type="predicted"/>
<keyword evidence="2" id="KW-1185">Reference proteome</keyword>